<dbReference type="InterPro" id="IPR009057">
    <property type="entry name" value="Homeodomain-like_sf"/>
</dbReference>
<dbReference type="SUPFAM" id="SSF46689">
    <property type="entry name" value="Homeodomain-like"/>
    <property type="match status" value="1"/>
</dbReference>
<evidence type="ECO:0000313" key="7">
    <source>
        <dbReference type="Proteomes" id="UP000612362"/>
    </source>
</evidence>
<dbReference type="Proteomes" id="UP000612362">
    <property type="component" value="Unassembled WGS sequence"/>
</dbReference>
<keyword evidence="2 4" id="KW-0238">DNA-binding</keyword>
<name>A0A8J3MSG6_9CHLR</name>
<evidence type="ECO:0000313" key="6">
    <source>
        <dbReference type="EMBL" id="GHO47037.1"/>
    </source>
</evidence>
<dbReference type="PANTHER" id="PTHR30055:SF234">
    <property type="entry name" value="HTH-TYPE TRANSCRIPTIONAL REGULATOR BETI"/>
    <property type="match status" value="1"/>
</dbReference>
<dbReference type="SUPFAM" id="SSF48498">
    <property type="entry name" value="Tetracyclin repressor-like, C-terminal domain"/>
    <property type="match status" value="1"/>
</dbReference>
<evidence type="ECO:0000259" key="5">
    <source>
        <dbReference type="PROSITE" id="PS50977"/>
    </source>
</evidence>
<evidence type="ECO:0000256" key="2">
    <source>
        <dbReference type="ARBA" id="ARBA00023125"/>
    </source>
</evidence>
<dbReference type="Pfam" id="PF00440">
    <property type="entry name" value="TetR_N"/>
    <property type="match status" value="1"/>
</dbReference>
<feature type="DNA-binding region" description="H-T-H motif" evidence="4">
    <location>
        <begin position="46"/>
        <end position="65"/>
    </location>
</feature>
<dbReference type="InterPro" id="IPR036271">
    <property type="entry name" value="Tet_transcr_reg_TetR-rel_C_sf"/>
</dbReference>
<dbReference type="AlphaFoldDB" id="A0A8J3MSG6"/>
<comment type="caution">
    <text evidence="6">The sequence shown here is derived from an EMBL/GenBank/DDBJ whole genome shotgun (WGS) entry which is preliminary data.</text>
</comment>
<dbReference type="Gene3D" id="1.10.357.10">
    <property type="entry name" value="Tetracycline Repressor, domain 2"/>
    <property type="match status" value="1"/>
</dbReference>
<dbReference type="GO" id="GO:0000976">
    <property type="term" value="F:transcription cis-regulatory region binding"/>
    <property type="evidence" value="ECO:0007669"/>
    <property type="project" value="TreeGrafter"/>
</dbReference>
<sequence>MESSEAQETREPRATQKLTQKALLTRQRIMETAWRLFATKGYDQTTMREIAAEASCSLGLTYRYFASKEDLVLELYRWLVLQLEELIPLLPVTSIADRFHQLMRALLEVMTPHRLTLVALSGAALNPLSRAGVFGKEGAEVRYRARASYRLLVEHARDIPRASQVEDLATILYGLQLALVLFWLQDLSPERRQTEALLQFIHELLGRLRPSYGFLGSRTSWLGSRTLLDRCLGRKGDDQCQLGSMARLSKKMIMRAGTCCPLDAQALQKKRSSLLAGDSDEQRSV</sequence>
<proteinExistence type="predicted"/>
<organism evidence="6 7">
    <name type="scientific">Ktedonospora formicarum</name>
    <dbReference type="NCBI Taxonomy" id="2778364"/>
    <lineage>
        <taxon>Bacteria</taxon>
        <taxon>Bacillati</taxon>
        <taxon>Chloroflexota</taxon>
        <taxon>Ktedonobacteria</taxon>
        <taxon>Ktedonobacterales</taxon>
        <taxon>Ktedonobacteraceae</taxon>
        <taxon>Ktedonospora</taxon>
    </lineage>
</organism>
<dbReference type="InterPro" id="IPR001647">
    <property type="entry name" value="HTH_TetR"/>
</dbReference>
<evidence type="ECO:0000256" key="1">
    <source>
        <dbReference type="ARBA" id="ARBA00023015"/>
    </source>
</evidence>
<keyword evidence="1" id="KW-0805">Transcription regulation</keyword>
<reference evidence="6" key="1">
    <citation type="submission" date="2020-10" db="EMBL/GenBank/DDBJ databases">
        <title>Taxonomic study of unclassified bacteria belonging to the class Ktedonobacteria.</title>
        <authorList>
            <person name="Yabe S."/>
            <person name="Wang C.M."/>
            <person name="Zheng Y."/>
            <person name="Sakai Y."/>
            <person name="Cavaletti L."/>
            <person name="Monciardini P."/>
            <person name="Donadio S."/>
        </authorList>
    </citation>
    <scope>NUCLEOTIDE SEQUENCE</scope>
    <source>
        <strain evidence="6">SOSP1-1</strain>
    </source>
</reference>
<dbReference type="EMBL" id="BNJF01000002">
    <property type="protein sequence ID" value="GHO47037.1"/>
    <property type="molecule type" value="Genomic_DNA"/>
</dbReference>
<dbReference type="PRINTS" id="PR00455">
    <property type="entry name" value="HTHTETR"/>
</dbReference>
<dbReference type="InterPro" id="IPR050109">
    <property type="entry name" value="HTH-type_TetR-like_transc_reg"/>
</dbReference>
<dbReference type="PROSITE" id="PS50977">
    <property type="entry name" value="HTH_TETR_2"/>
    <property type="match status" value="1"/>
</dbReference>
<keyword evidence="7" id="KW-1185">Reference proteome</keyword>
<protein>
    <recommendedName>
        <fullName evidence="5">HTH tetR-type domain-containing protein</fullName>
    </recommendedName>
</protein>
<dbReference type="RefSeq" id="WP_236031519.1">
    <property type="nucleotide sequence ID" value="NZ_BNJF01000002.1"/>
</dbReference>
<gene>
    <name evidence="6" type="ORF">KSX_52000</name>
</gene>
<dbReference type="GO" id="GO:0003700">
    <property type="term" value="F:DNA-binding transcription factor activity"/>
    <property type="evidence" value="ECO:0007669"/>
    <property type="project" value="TreeGrafter"/>
</dbReference>
<evidence type="ECO:0000256" key="4">
    <source>
        <dbReference type="PROSITE-ProRule" id="PRU00335"/>
    </source>
</evidence>
<evidence type="ECO:0000256" key="3">
    <source>
        <dbReference type="ARBA" id="ARBA00023163"/>
    </source>
</evidence>
<dbReference type="PANTHER" id="PTHR30055">
    <property type="entry name" value="HTH-TYPE TRANSCRIPTIONAL REGULATOR RUTR"/>
    <property type="match status" value="1"/>
</dbReference>
<accession>A0A8J3MSG6</accession>
<feature type="domain" description="HTH tetR-type" evidence="5">
    <location>
        <begin position="23"/>
        <end position="83"/>
    </location>
</feature>
<keyword evidence="3" id="KW-0804">Transcription</keyword>